<proteinExistence type="predicted"/>
<keyword evidence="4" id="KW-1185">Reference proteome</keyword>
<sequence length="179" mass="21698">MFIIQLLVYFINTTPIKQANPCRTNRCLTNLELKYKYRSLARQRLKKNKITREKMCITNELVRKEREIIELDKKINNIKDMVKLIEKFDALLDKQVLDDTSNWKEFKKKCEFTSFLILRRRICEIACFKSLMCEKDIKRLYYGFIHAKKEGIALFLNEILIYNKEIKLLDDEREKIYKK</sequence>
<feature type="signal peptide" evidence="2">
    <location>
        <begin position="1"/>
        <end position="18"/>
    </location>
</feature>
<accession>A0A1Y1S7I5</accession>
<dbReference type="VEuPathDB" id="MicrosporidiaDB:ECANGB1_782"/>
<evidence type="ECO:0000256" key="2">
    <source>
        <dbReference type="SAM" id="SignalP"/>
    </source>
</evidence>
<organism evidence="3 4">
    <name type="scientific">Enterospora canceri</name>
    <dbReference type="NCBI Taxonomy" id="1081671"/>
    <lineage>
        <taxon>Eukaryota</taxon>
        <taxon>Fungi</taxon>
        <taxon>Fungi incertae sedis</taxon>
        <taxon>Microsporidia</taxon>
        <taxon>Enterocytozoonidae</taxon>
        <taxon>Enterospora</taxon>
    </lineage>
</organism>
<evidence type="ECO:0000313" key="4">
    <source>
        <dbReference type="Proteomes" id="UP000192639"/>
    </source>
</evidence>
<evidence type="ECO:0000313" key="3">
    <source>
        <dbReference type="EMBL" id="ORD94374.1"/>
    </source>
</evidence>
<protein>
    <submittedName>
        <fullName evidence="3">Uncharacterized protein</fullName>
    </submittedName>
</protein>
<reference evidence="3 4" key="1">
    <citation type="journal article" date="2017" name="Environ. Microbiol.">
        <title>Decay of the glycolytic pathway and adaptation to intranuclear parasitism within Enterocytozoonidae microsporidia.</title>
        <authorList>
            <person name="Wiredu Boakye D."/>
            <person name="Jaroenlak P."/>
            <person name="Prachumwat A."/>
            <person name="Williams T.A."/>
            <person name="Bateman K.S."/>
            <person name="Itsathitphaisarn O."/>
            <person name="Sritunyalucksana K."/>
            <person name="Paszkiewicz K.H."/>
            <person name="Moore K.A."/>
            <person name="Stentiford G.D."/>
            <person name="Williams B.A."/>
        </authorList>
    </citation>
    <scope>NUCLEOTIDE SEQUENCE [LARGE SCALE GENOMIC DNA]</scope>
    <source>
        <strain evidence="3 4">GB1</strain>
    </source>
</reference>
<dbReference type="AlphaFoldDB" id="A0A1Y1S7I5"/>
<feature type="coiled-coil region" evidence="1">
    <location>
        <begin position="47"/>
        <end position="81"/>
    </location>
</feature>
<name>A0A1Y1S7I5_9MICR</name>
<dbReference type="Proteomes" id="UP000192639">
    <property type="component" value="Unassembled WGS sequence"/>
</dbReference>
<evidence type="ECO:0000256" key="1">
    <source>
        <dbReference type="SAM" id="Coils"/>
    </source>
</evidence>
<dbReference type="EMBL" id="LWDP01000022">
    <property type="protein sequence ID" value="ORD94374.1"/>
    <property type="molecule type" value="Genomic_DNA"/>
</dbReference>
<feature type="chain" id="PRO_5012010911" evidence="2">
    <location>
        <begin position="19"/>
        <end position="179"/>
    </location>
</feature>
<gene>
    <name evidence="3" type="ORF">ECANGB1_782</name>
</gene>
<keyword evidence="2" id="KW-0732">Signal</keyword>
<keyword evidence="1" id="KW-0175">Coiled coil</keyword>
<comment type="caution">
    <text evidence="3">The sequence shown here is derived from an EMBL/GenBank/DDBJ whole genome shotgun (WGS) entry which is preliminary data.</text>
</comment>